<accession>A0ABM7RQM0</accession>
<evidence type="ECO:0008006" key="3">
    <source>
        <dbReference type="Google" id="ProtNLM"/>
    </source>
</evidence>
<protein>
    <recommendedName>
        <fullName evidence="3">Four helix bundle protein</fullName>
    </recommendedName>
</protein>
<name>A0ABM7RQM0_9PSED</name>
<organism evidence="1 2">
    <name type="scientific">Pseudomonas izuensis</name>
    <dbReference type="NCBI Taxonomy" id="2684212"/>
    <lineage>
        <taxon>Bacteria</taxon>
        <taxon>Pseudomonadati</taxon>
        <taxon>Pseudomonadota</taxon>
        <taxon>Gammaproteobacteria</taxon>
        <taxon>Pseudomonadales</taxon>
        <taxon>Pseudomonadaceae</taxon>
        <taxon>Pseudomonas</taxon>
    </lineage>
</organism>
<dbReference type="RefSeq" id="WP_197706298.1">
    <property type="nucleotide sequence ID" value="NZ_AP017423.2"/>
</dbReference>
<gene>
    <name evidence="1" type="ORF">LAB08_R26230</name>
</gene>
<reference evidence="1 2" key="1">
    <citation type="submission" date="2016-04" db="EMBL/GenBank/DDBJ databases">
        <title>Complete genome sequence of Pseudomonas sp. LAB-08 isolated from TCE contaminated aquifer soil.</title>
        <authorList>
            <person name="Dohra H."/>
            <person name="Suzuki K."/>
            <person name="Fatma A."/>
            <person name="Inuzuka Y."/>
            <person name="Honjo M."/>
            <person name="Tashiro Y."/>
            <person name="Futamata H."/>
        </authorList>
    </citation>
    <scope>NUCLEOTIDE SEQUENCE [LARGE SCALE GENOMIC DNA]</scope>
    <source>
        <strain evidence="1 2">LAB-08</strain>
    </source>
</reference>
<keyword evidence="2" id="KW-1185">Reference proteome</keyword>
<evidence type="ECO:0000313" key="2">
    <source>
        <dbReference type="Proteomes" id="UP000218595"/>
    </source>
</evidence>
<dbReference type="Proteomes" id="UP000218595">
    <property type="component" value="Chromosome"/>
</dbReference>
<evidence type="ECO:0000313" key="1">
    <source>
        <dbReference type="EMBL" id="BCX67984.1"/>
    </source>
</evidence>
<proteinExistence type="predicted"/>
<dbReference type="EMBL" id="AP017423">
    <property type="protein sequence ID" value="BCX67984.1"/>
    <property type="molecule type" value="Genomic_DNA"/>
</dbReference>
<sequence>MERGARFSAHYAGSARGGIIPSSPSFALWHPGCEWWHLAFAKNLGYLQNISRISQKYFFDICVALGNFEGPMEEKREKFVRLAEQRVNRALNDIRLIGNLSNRSAYSFTDDDVKKMFRALQKELDQAKSRFSDAENASGGDFKL</sequence>